<protein>
    <submittedName>
        <fullName evidence="2">Uncharacterized protein</fullName>
    </submittedName>
</protein>
<dbReference type="EMBL" id="MN740560">
    <property type="protein sequence ID" value="QHU33660.1"/>
    <property type="molecule type" value="Genomic_DNA"/>
</dbReference>
<organism evidence="2">
    <name type="scientific">viral metagenome</name>
    <dbReference type="NCBI Taxonomy" id="1070528"/>
    <lineage>
        <taxon>unclassified sequences</taxon>
        <taxon>metagenomes</taxon>
        <taxon>organismal metagenomes</taxon>
    </lineage>
</organism>
<feature type="transmembrane region" description="Helical" evidence="1">
    <location>
        <begin position="73"/>
        <end position="97"/>
    </location>
</feature>
<keyword evidence="1" id="KW-0812">Transmembrane</keyword>
<keyword evidence="1" id="KW-1133">Transmembrane helix</keyword>
<proteinExistence type="predicted"/>
<dbReference type="AlphaFoldDB" id="A0A6C0LTF0"/>
<reference evidence="2" key="1">
    <citation type="journal article" date="2020" name="Nature">
        <title>Giant virus diversity and host interactions through global metagenomics.</title>
        <authorList>
            <person name="Schulz F."/>
            <person name="Roux S."/>
            <person name="Paez-Espino D."/>
            <person name="Jungbluth S."/>
            <person name="Walsh D.A."/>
            <person name="Denef V.J."/>
            <person name="McMahon K.D."/>
            <person name="Konstantinidis K.T."/>
            <person name="Eloe-Fadrosh E.A."/>
            <person name="Kyrpides N.C."/>
            <person name="Woyke T."/>
        </authorList>
    </citation>
    <scope>NUCLEOTIDE SEQUENCE</scope>
    <source>
        <strain evidence="2">GVMAG-S-1016704-121</strain>
    </source>
</reference>
<sequence length="115" mass="12575">MACAVQYNLIASKEITLKQTETTLSDITAEIADKRAFLTVKQEDLVELDNEVDALGAQLGKTRDELKKTRKSLGGVIGGFSAFAGIPLVIIAAILIVRKRRDMKERAANQPVVDF</sequence>
<accession>A0A6C0LTF0</accession>
<keyword evidence="1" id="KW-0472">Membrane</keyword>
<name>A0A6C0LTF0_9ZZZZ</name>
<evidence type="ECO:0000313" key="2">
    <source>
        <dbReference type="EMBL" id="QHU33660.1"/>
    </source>
</evidence>
<evidence type="ECO:0000256" key="1">
    <source>
        <dbReference type="SAM" id="Phobius"/>
    </source>
</evidence>